<dbReference type="Gene3D" id="3.30.40.10">
    <property type="entry name" value="Zinc/RING finger domain, C3HC4 (zinc finger)"/>
    <property type="match status" value="1"/>
</dbReference>
<dbReference type="InterPro" id="IPR001841">
    <property type="entry name" value="Znf_RING"/>
</dbReference>
<keyword evidence="1" id="KW-0479">Metal-binding</keyword>
<dbReference type="PROSITE" id="PS50089">
    <property type="entry name" value="ZF_RING_2"/>
    <property type="match status" value="1"/>
</dbReference>
<dbReference type="AlphaFoldDB" id="A0A6J5V0K9"/>
<evidence type="ECO:0000313" key="3">
    <source>
        <dbReference type="EMBL" id="CAB4282459.1"/>
    </source>
</evidence>
<gene>
    <name evidence="3" type="ORF">CURHAP_LOCUS35937</name>
</gene>
<dbReference type="SUPFAM" id="SSF57850">
    <property type="entry name" value="RING/U-box"/>
    <property type="match status" value="1"/>
</dbReference>
<dbReference type="InterPro" id="IPR013083">
    <property type="entry name" value="Znf_RING/FYVE/PHD"/>
</dbReference>
<sequence>MPAFDDVYSTLALAMGGPLTITIFFCCKDRTPNDHFPSDDARHDDLEAGRPPSNLGRNIAAVQPPQQASIVFTYTVTTSPECVICLEEFREGQECRLLAICNHSYHTSCIDQWLAITESNCPLCRAPAQNVS</sequence>
<organism evidence="3 4">
    <name type="scientific">Prunus armeniaca</name>
    <name type="common">Apricot</name>
    <name type="synonym">Armeniaca vulgaris</name>
    <dbReference type="NCBI Taxonomy" id="36596"/>
    <lineage>
        <taxon>Eukaryota</taxon>
        <taxon>Viridiplantae</taxon>
        <taxon>Streptophyta</taxon>
        <taxon>Embryophyta</taxon>
        <taxon>Tracheophyta</taxon>
        <taxon>Spermatophyta</taxon>
        <taxon>Magnoliopsida</taxon>
        <taxon>eudicotyledons</taxon>
        <taxon>Gunneridae</taxon>
        <taxon>Pentapetalae</taxon>
        <taxon>rosids</taxon>
        <taxon>fabids</taxon>
        <taxon>Rosales</taxon>
        <taxon>Rosaceae</taxon>
        <taxon>Amygdaloideae</taxon>
        <taxon>Amygdaleae</taxon>
        <taxon>Prunus</taxon>
    </lineage>
</organism>
<dbReference type="EMBL" id="CAEKDK010000006">
    <property type="protein sequence ID" value="CAB4282459.1"/>
    <property type="molecule type" value="Genomic_DNA"/>
</dbReference>
<evidence type="ECO:0000256" key="1">
    <source>
        <dbReference type="PROSITE-ProRule" id="PRU00175"/>
    </source>
</evidence>
<reference evidence="3 4" key="1">
    <citation type="submission" date="2020-05" db="EMBL/GenBank/DDBJ databases">
        <authorList>
            <person name="Campoy J."/>
            <person name="Schneeberger K."/>
            <person name="Spophaly S."/>
        </authorList>
    </citation>
    <scope>NUCLEOTIDE SEQUENCE [LARGE SCALE GENOMIC DNA]</scope>
    <source>
        <strain evidence="3">PruArmRojPasFocal</strain>
    </source>
</reference>
<keyword evidence="1" id="KW-0862">Zinc</keyword>
<accession>A0A6J5V0K9</accession>
<evidence type="ECO:0000313" key="4">
    <source>
        <dbReference type="Proteomes" id="UP000507222"/>
    </source>
</evidence>
<dbReference type="GO" id="GO:0008270">
    <property type="term" value="F:zinc ion binding"/>
    <property type="evidence" value="ECO:0007669"/>
    <property type="project" value="UniProtKB-KW"/>
</dbReference>
<dbReference type="Proteomes" id="UP000507222">
    <property type="component" value="Unassembled WGS sequence"/>
</dbReference>
<name>A0A6J5V0K9_PRUAR</name>
<dbReference type="UniPathway" id="UPA00143"/>
<dbReference type="GO" id="GO:0016567">
    <property type="term" value="P:protein ubiquitination"/>
    <property type="evidence" value="ECO:0007669"/>
    <property type="project" value="UniProtKB-UniPathway"/>
</dbReference>
<evidence type="ECO:0000259" key="2">
    <source>
        <dbReference type="PROSITE" id="PS50089"/>
    </source>
</evidence>
<dbReference type="PANTHER" id="PTHR45676:SF41">
    <property type="entry name" value="RING-H2 FINGER PROTEIN ATL66"/>
    <property type="match status" value="1"/>
</dbReference>
<protein>
    <recommendedName>
        <fullName evidence="2">RING-type domain-containing protein</fullName>
    </recommendedName>
</protein>
<dbReference type="PANTHER" id="PTHR45676">
    <property type="entry name" value="RING-H2 FINGER PROTEIN ATL51-RELATED"/>
    <property type="match status" value="1"/>
</dbReference>
<dbReference type="Pfam" id="PF13639">
    <property type="entry name" value="zf-RING_2"/>
    <property type="match status" value="1"/>
</dbReference>
<feature type="domain" description="RING-type" evidence="2">
    <location>
        <begin position="82"/>
        <end position="125"/>
    </location>
</feature>
<dbReference type="SMART" id="SM00184">
    <property type="entry name" value="RING"/>
    <property type="match status" value="1"/>
</dbReference>
<keyword evidence="1" id="KW-0863">Zinc-finger</keyword>
<proteinExistence type="predicted"/>